<dbReference type="Proteomes" id="UP001066276">
    <property type="component" value="Chromosome 11"/>
</dbReference>
<keyword evidence="4 9" id="KW-1133">Transmembrane helix</keyword>
<feature type="transmembrane region" description="Helical" evidence="9">
    <location>
        <begin position="148"/>
        <end position="172"/>
    </location>
</feature>
<evidence type="ECO:0000259" key="10">
    <source>
        <dbReference type="PROSITE" id="PS50262"/>
    </source>
</evidence>
<proteinExistence type="predicted"/>
<keyword evidence="8" id="KW-0807">Transducer</keyword>
<dbReference type="GO" id="GO:0005886">
    <property type="term" value="C:plasma membrane"/>
    <property type="evidence" value="ECO:0007669"/>
    <property type="project" value="UniProtKB-SubCell"/>
</dbReference>
<comment type="subcellular location">
    <subcellularLocation>
        <location evidence="1">Cell membrane</location>
        <topology evidence="1">Multi-pass membrane protein</topology>
    </subcellularLocation>
</comment>
<evidence type="ECO:0000256" key="4">
    <source>
        <dbReference type="ARBA" id="ARBA00022989"/>
    </source>
</evidence>
<dbReference type="PANTHER" id="PTHR22750">
    <property type="entry name" value="G-PROTEIN COUPLED RECEPTOR"/>
    <property type="match status" value="1"/>
</dbReference>
<dbReference type="SUPFAM" id="SSF81321">
    <property type="entry name" value="Family A G protein-coupled receptor-like"/>
    <property type="match status" value="1"/>
</dbReference>
<evidence type="ECO:0000256" key="3">
    <source>
        <dbReference type="ARBA" id="ARBA00022692"/>
    </source>
</evidence>
<evidence type="ECO:0000256" key="9">
    <source>
        <dbReference type="SAM" id="Phobius"/>
    </source>
</evidence>
<feature type="transmembrane region" description="Helical" evidence="9">
    <location>
        <begin position="73"/>
        <end position="90"/>
    </location>
</feature>
<evidence type="ECO:0000256" key="8">
    <source>
        <dbReference type="ARBA" id="ARBA00023224"/>
    </source>
</evidence>
<evidence type="ECO:0000313" key="11">
    <source>
        <dbReference type="EMBL" id="KAJ1093809.1"/>
    </source>
</evidence>
<keyword evidence="2" id="KW-1003">Cell membrane</keyword>
<feature type="transmembrane region" description="Helical" evidence="9">
    <location>
        <begin position="33"/>
        <end position="52"/>
    </location>
</feature>
<feature type="domain" description="G-protein coupled receptors family 1 profile" evidence="10">
    <location>
        <begin position="43"/>
        <end position="206"/>
    </location>
</feature>
<dbReference type="AlphaFoldDB" id="A0AAV7LT83"/>
<comment type="caution">
    <text evidence="11">The sequence shown here is derived from an EMBL/GenBank/DDBJ whole genome shotgun (WGS) entry which is preliminary data.</text>
</comment>
<keyword evidence="6 9" id="KW-0472">Membrane</keyword>
<keyword evidence="3 9" id="KW-0812">Transmembrane</keyword>
<dbReference type="Pfam" id="PF00001">
    <property type="entry name" value="7tm_1"/>
    <property type="match status" value="1"/>
</dbReference>
<dbReference type="PROSITE" id="PS50262">
    <property type="entry name" value="G_PROTEIN_RECEP_F1_2"/>
    <property type="match status" value="1"/>
</dbReference>
<dbReference type="GO" id="GO:0004930">
    <property type="term" value="F:G protein-coupled receptor activity"/>
    <property type="evidence" value="ECO:0007669"/>
    <property type="project" value="UniProtKB-KW"/>
</dbReference>
<dbReference type="InterPro" id="IPR000276">
    <property type="entry name" value="GPCR_Rhodpsn"/>
</dbReference>
<gene>
    <name evidence="11" type="ORF">NDU88_006901</name>
</gene>
<keyword evidence="5" id="KW-0297">G-protein coupled receptor</keyword>
<dbReference type="InterPro" id="IPR017452">
    <property type="entry name" value="GPCR_Rhodpsn_7TM"/>
</dbReference>
<dbReference type="EMBL" id="JANPWB010000015">
    <property type="protein sequence ID" value="KAJ1093809.1"/>
    <property type="molecule type" value="Genomic_DNA"/>
</dbReference>
<protein>
    <recommendedName>
        <fullName evidence="10">G-protein coupled receptors family 1 profile domain-containing protein</fullName>
    </recommendedName>
</protein>
<evidence type="ECO:0000313" key="12">
    <source>
        <dbReference type="Proteomes" id="UP001066276"/>
    </source>
</evidence>
<evidence type="ECO:0000256" key="2">
    <source>
        <dbReference type="ARBA" id="ARBA00022475"/>
    </source>
</evidence>
<name>A0AAV7LT83_PLEWA</name>
<evidence type="ECO:0000256" key="5">
    <source>
        <dbReference type="ARBA" id="ARBA00023040"/>
    </source>
</evidence>
<keyword evidence="7" id="KW-0675">Receptor</keyword>
<evidence type="ECO:0000256" key="7">
    <source>
        <dbReference type="ARBA" id="ARBA00023170"/>
    </source>
</evidence>
<accession>A0AAV7LT83</accession>
<organism evidence="11 12">
    <name type="scientific">Pleurodeles waltl</name>
    <name type="common">Iberian ribbed newt</name>
    <dbReference type="NCBI Taxonomy" id="8319"/>
    <lineage>
        <taxon>Eukaryota</taxon>
        <taxon>Metazoa</taxon>
        <taxon>Chordata</taxon>
        <taxon>Craniata</taxon>
        <taxon>Vertebrata</taxon>
        <taxon>Euteleostomi</taxon>
        <taxon>Amphibia</taxon>
        <taxon>Batrachia</taxon>
        <taxon>Caudata</taxon>
        <taxon>Salamandroidea</taxon>
        <taxon>Salamandridae</taxon>
        <taxon>Pleurodelinae</taxon>
        <taxon>Pleurodeles</taxon>
    </lineage>
</organism>
<dbReference type="Gene3D" id="1.20.1070.10">
    <property type="entry name" value="Rhodopsin 7-helix transmembrane proteins"/>
    <property type="match status" value="1"/>
</dbReference>
<keyword evidence="12" id="KW-1185">Reference proteome</keyword>
<reference evidence="11" key="1">
    <citation type="journal article" date="2022" name="bioRxiv">
        <title>Sequencing and chromosome-scale assembly of the giantPleurodeles waltlgenome.</title>
        <authorList>
            <person name="Brown T."/>
            <person name="Elewa A."/>
            <person name="Iarovenko S."/>
            <person name="Subramanian E."/>
            <person name="Araus A.J."/>
            <person name="Petzold A."/>
            <person name="Susuki M."/>
            <person name="Suzuki K.-i.T."/>
            <person name="Hayashi T."/>
            <person name="Toyoda A."/>
            <person name="Oliveira C."/>
            <person name="Osipova E."/>
            <person name="Leigh N.D."/>
            <person name="Simon A."/>
            <person name="Yun M.H."/>
        </authorList>
    </citation>
    <scope>NUCLEOTIDE SEQUENCE</scope>
    <source>
        <strain evidence="11">20211129_DDA</strain>
        <tissue evidence="11">Liver</tissue>
    </source>
</reference>
<evidence type="ECO:0000256" key="6">
    <source>
        <dbReference type="ARBA" id="ARBA00023136"/>
    </source>
</evidence>
<sequence>MTTCVSDFLTGVSWFYVGVFDVYEANPGRDDTWFIVPTLLGMSYLIILAAQVDRYHAITWPIHYSQKMTQGKTILVIGSLWSYTFIILTSRNLVPAGAAIKILSYGTFMANIITVAIMVGLNIRLYLIAKFQLEREPPTPERETKRSSLYLIIVVAASFLFLWTPSFLRIIFCNLMSFPRLFVRNSATDPFAILPRINAALTPVWYIRGCILLRESLLSRLRHYCCCAFWL</sequence>
<feature type="transmembrane region" description="Helical" evidence="9">
    <location>
        <begin position="102"/>
        <end position="127"/>
    </location>
</feature>
<evidence type="ECO:0000256" key="1">
    <source>
        <dbReference type="ARBA" id="ARBA00004651"/>
    </source>
</evidence>